<dbReference type="OMA" id="CECALRC"/>
<feature type="domain" description="B30.2/SPRY" evidence="1">
    <location>
        <begin position="10"/>
        <end position="200"/>
    </location>
</feature>
<accession>A0A0B2W028</accession>
<dbReference type="InterPro" id="IPR003877">
    <property type="entry name" value="SPRY_dom"/>
</dbReference>
<dbReference type="InterPro" id="IPR043136">
    <property type="entry name" value="B30.2/SPRY_sf"/>
</dbReference>
<dbReference type="AlphaFoldDB" id="A0A0B2W028"/>
<protein>
    <submittedName>
        <fullName evidence="2">SPRY domain-containing SOCS box protein 3</fullName>
    </submittedName>
</protein>
<dbReference type="InterPro" id="IPR001870">
    <property type="entry name" value="B30.2/SPRY"/>
</dbReference>
<organism evidence="2 3">
    <name type="scientific">Toxocara canis</name>
    <name type="common">Canine roundworm</name>
    <dbReference type="NCBI Taxonomy" id="6265"/>
    <lineage>
        <taxon>Eukaryota</taxon>
        <taxon>Metazoa</taxon>
        <taxon>Ecdysozoa</taxon>
        <taxon>Nematoda</taxon>
        <taxon>Chromadorea</taxon>
        <taxon>Rhabditida</taxon>
        <taxon>Spirurina</taxon>
        <taxon>Ascaridomorpha</taxon>
        <taxon>Ascaridoidea</taxon>
        <taxon>Toxocaridae</taxon>
        <taxon>Toxocara</taxon>
    </lineage>
</organism>
<dbReference type="CDD" id="cd12876">
    <property type="entry name" value="SPRY_SOCS3"/>
    <property type="match status" value="1"/>
</dbReference>
<proteinExistence type="predicted"/>
<dbReference type="InterPro" id="IPR035754">
    <property type="entry name" value="SPRY_SPSB3"/>
</dbReference>
<reference evidence="2 3" key="1">
    <citation type="submission" date="2014-11" db="EMBL/GenBank/DDBJ databases">
        <title>Genetic blueprint of the zoonotic pathogen Toxocara canis.</title>
        <authorList>
            <person name="Zhu X.-Q."/>
            <person name="Korhonen P.K."/>
            <person name="Cai H."/>
            <person name="Young N.D."/>
            <person name="Nejsum P."/>
            <person name="von Samson-Himmelstjerna G."/>
            <person name="Boag P.R."/>
            <person name="Tan P."/>
            <person name="Li Q."/>
            <person name="Min J."/>
            <person name="Yang Y."/>
            <person name="Wang X."/>
            <person name="Fang X."/>
            <person name="Hall R.S."/>
            <person name="Hofmann A."/>
            <person name="Sternberg P.W."/>
            <person name="Jex A.R."/>
            <person name="Gasser R.B."/>
        </authorList>
    </citation>
    <scope>NUCLEOTIDE SEQUENCE [LARGE SCALE GENOMIC DNA]</scope>
    <source>
        <strain evidence="2">PN_DK_2014</strain>
    </source>
</reference>
<gene>
    <name evidence="2" type="primary">spsb3</name>
    <name evidence="2" type="ORF">Tcan_06561</name>
</gene>
<dbReference type="STRING" id="6265.A0A0B2W028"/>
<dbReference type="GO" id="GO:0043161">
    <property type="term" value="P:proteasome-mediated ubiquitin-dependent protein catabolic process"/>
    <property type="evidence" value="ECO:0007669"/>
    <property type="project" value="TreeGrafter"/>
</dbReference>
<comment type="caution">
    <text evidence="2">The sequence shown here is derived from an EMBL/GenBank/DDBJ whole genome shotgun (WGS) entry which is preliminary data.</text>
</comment>
<dbReference type="EMBL" id="JPKZ01000590">
    <property type="protein sequence ID" value="KHN86565.1"/>
    <property type="molecule type" value="Genomic_DNA"/>
</dbReference>
<dbReference type="Proteomes" id="UP000031036">
    <property type="component" value="Unassembled WGS sequence"/>
</dbReference>
<dbReference type="GO" id="GO:0019005">
    <property type="term" value="C:SCF ubiquitin ligase complex"/>
    <property type="evidence" value="ECO:0007669"/>
    <property type="project" value="TreeGrafter"/>
</dbReference>
<evidence type="ECO:0000259" key="1">
    <source>
        <dbReference type="PROSITE" id="PS50188"/>
    </source>
</evidence>
<dbReference type="PANTHER" id="PTHR12245:SF12">
    <property type="entry name" value="SPRY DOMAIN-CONTAINING SOCS BOX PROTEIN 3"/>
    <property type="match status" value="1"/>
</dbReference>
<dbReference type="SUPFAM" id="SSF49899">
    <property type="entry name" value="Concanavalin A-like lectins/glucanases"/>
    <property type="match status" value="1"/>
</dbReference>
<sequence length="260" mass="29254">MDDDTTCSCQALGSNTFPLHTNMTREYWTWQHDPQVSTKEVLVDGDKVTFHHEYSYGTAAVRGNKRLTASTVAYWEVRVAHRLFGTSIMFGIGNELTQRSLTHRFENLLGADRNSYGLSYSGHIFHDGVCVRFCERFPIRGSTVVGLLFHGPSASLAYFRDGMPLGVAFSHIDLSSPLYPMVSSTAQKSEFIVCDQRFLPSVPDTLCECALRCVSRLVHNDVQLQSLKLPSHLNVQLCERITARTKRHLCLRHSMITPLG</sequence>
<evidence type="ECO:0000313" key="3">
    <source>
        <dbReference type="Proteomes" id="UP000031036"/>
    </source>
</evidence>
<name>A0A0B2W028_TOXCA</name>
<dbReference type="OrthoDB" id="5951542at2759"/>
<dbReference type="InterPro" id="IPR013320">
    <property type="entry name" value="ConA-like_dom_sf"/>
</dbReference>
<dbReference type="PANTHER" id="PTHR12245">
    <property type="entry name" value="SPRY DOMAIN CONTAINING SOCS BOX PROTEIN"/>
    <property type="match status" value="1"/>
</dbReference>
<evidence type="ECO:0000313" key="2">
    <source>
        <dbReference type="EMBL" id="KHN86565.1"/>
    </source>
</evidence>
<dbReference type="PROSITE" id="PS50188">
    <property type="entry name" value="B302_SPRY"/>
    <property type="match status" value="1"/>
</dbReference>
<dbReference type="Pfam" id="PF00622">
    <property type="entry name" value="SPRY"/>
    <property type="match status" value="1"/>
</dbReference>
<dbReference type="InterPro" id="IPR050672">
    <property type="entry name" value="FBXO45-Fsn/SPSB_families"/>
</dbReference>
<dbReference type="Gene3D" id="2.60.120.920">
    <property type="match status" value="1"/>
</dbReference>
<keyword evidence="3" id="KW-1185">Reference proteome</keyword>